<sequence length="78" mass="8459">MGSPVSYAAMLKSQLVHAPVSPSASEEKRRAEKEIRHDHVELQLVAAMMQIGKYVDLNPTGASPVEQNATLDSRIQSG</sequence>
<protein>
    <submittedName>
        <fullName evidence="1 2">Uncharacterized protein</fullName>
    </submittedName>
</protein>
<dbReference type="PaxDb" id="3218-PP1S30_281V6.1"/>
<dbReference type="Gramene" id="Pp3c2_15670V3.1">
    <property type="protein sequence ID" value="PAC:32933443.CDS.1"/>
    <property type="gene ID" value="Pp3c2_15670"/>
</dbReference>
<proteinExistence type="predicted"/>
<dbReference type="Proteomes" id="UP000006727">
    <property type="component" value="Chromosome 2"/>
</dbReference>
<reference evidence="1 3" key="1">
    <citation type="journal article" date="2008" name="Science">
        <title>The Physcomitrella genome reveals evolutionary insights into the conquest of land by plants.</title>
        <authorList>
            <person name="Rensing S."/>
            <person name="Lang D."/>
            <person name="Zimmer A."/>
            <person name="Terry A."/>
            <person name="Salamov A."/>
            <person name="Shapiro H."/>
            <person name="Nishiyama T."/>
            <person name="Perroud P.-F."/>
            <person name="Lindquist E."/>
            <person name="Kamisugi Y."/>
            <person name="Tanahashi T."/>
            <person name="Sakakibara K."/>
            <person name="Fujita T."/>
            <person name="Oishi K."/>
            <person name="Shin-I T."/>
            <person name="Kuroki Y."/>
            <person name="Toyoda A."/>
            <person name="Suzuki Y."/>
            <person name="Hashimoto A."/>
            <person name="Yamaguchi K."/>
            <person name="Sugano A."/>
            <person name="Kohara Y."/>
            <person name="Fujiyama A."/>
            <person name="Anterola A."/>
            <person name="Aoki S."/>
            <person name="Ashton N."/>
            <person name="Barbazuk W.B."/>
            <person name="Barker E."/>
            <person name="Bennetzen J."/>
            <person name="Bezanilla M."/>
            <person name="Blankenship R."/>
            <person name="Cho S.H."/>
            <person name="Dutcher S."/>
            <person name="Estelle M."/>
            <person name="Fawcett J.A."/>
            <person name="Gundlach H."/>
            <person name="Hanada K."/>
            <person name="Heyl A."/>
            <person name="Hicks K.A."/>
            <person name="Hugh J."/>
            <person name="Lohr M."/>
            <person name="Mayer K."/>
            <person name="Melkozernov A."/>
            <person name="Murata T."/>
            <person name="Nelson D."/>
            <person name="Pils B."/>
            <person name="Prigge M."/>
            <person name="Reiss B."/>
            <person name="Renner T."/>
            <person name="Rombauts S."/>
            <person name="Rushton P."/>
            <person name="Sanderfoot A."/>
            <person name="Schween G."/>
            <person name="Shiu S.-H."/>
            <person name="Stueber K."/>
            <person name="Theodoulou F.L."/>
            <person name="Tu H."/>
            <person name="Van de Peer Y."/>
            <person name="Verrier P.J."/>
            <person name="Waters E."/>
            <person name="Wood A."/>
            <person name="Yang L."/>
            <person name="Cove D."/>
            <person name="Cuming A."/>
            <person name="Hasebe M."/>
            <person name="Lucas S."/>
            <person name="Mishler D.B."/>
            <person name="Reski R."/>
            <person name="Grigoriev I."/>
            <person name="Quatrano R.S."/>
            <person name="Boore J.L."/>
        </authorList>
    </citation>
    <scope>NUCLEOTIDE SEQUENCE [LARGE SCALE GENOMIC DNA]</scope>
    <source>
        <strain evidence="2 3">cv. Gransden 2004</strain>
    </source>
</reference>
<reference evidence="2" key="3">
    <citation type="submission" date="2020-12" db="UniProtKB">
        <authorList>
            <consortium name="EnsemblPlants"/>
        </authorList>
    </citation>
    <scope>IDENTIFICATION</scope>
</reference>
<gene>
    <name evidence="1" type="ORF">PHYPA_002730</name>
</gene>
<dbReference type="AlphaFoldDB" id="A0A2K1L1N6"/>
<evidence type="ECO:0000313" key="1">
    <source>
        <dbReference type="EMBL" id="PNR59938.1"/>
    </source>
</evidence>
<evidence type="ECO:0000313" key="3">
    <source>
        <dbReference type="Proteomes" id="UP000006727"/>
    </source>
</evidence>
<evidence type="ECO:0000313" key="2">
    <source>
        <dbReference type="EnsemblPlants" id="PAC:32933443.CDS.1"/>
    </source>
</evidence>
<accession>A0A2K1L1N6</accession>
<name>A0A2K1L1N6_PHYPA</name>
<keyword evidence="3" id="KW-1185">Reference proteome</keyword>
<dbReference type="EnsemblPlants" id="Pp3c2_15670V3.1">
    <property type="protein sequence ID" value="PAC:32933443.CDS.1"/>
    <property type="gene ID" value="Pp3c2_15670"/>
</dbReference>
<reference evidence="1 3" key="2">
    <citation type="journal article" date="2018" name="Plant J.">
        <title>The Physcomitrella patens chromosome-scale assembly reveals moss genome structure and evolution.</title>
        <authorList>
            <person name="Lang D."/>
            <person name="Ullrich K.K."/>
            <person name="Murat F."/>
            <person name="Fuchs J."/>
            <person name="Jenkins J."/>
            <person name="Haas F.B."/>
            <person name="Piednoel M."/>
            <person name="Gundlach H."/>
            <person name="Van Bel M."/>
            <person name="Meyberg R."/>
            <person name="Vives C."/>
            <person name="Morata J."/>
            <person name="Symeonidi A."/>
            <person name="Hiss M."/>
            <person name="Muchero W."/>
            <person name="Kamisugi Y."/>
            <person name="Saleh O."/>
            <person name="Blanc G."/>
            <person name="Decker E.L."/>
            <person name="van Gessel N."/>
            <person name="Grimwood J."/>
            <person name="Hayes R.D."/>
            <person name="Graham S.W."/>
            <person name="Gunter L.E."/>
            <person name="McDaniel S.F."/>
            <person name="Hoernstein S.N.W."/>
            <person name="Larsson A."/>
            <person name="Li F.W."/>
            <person name="Perroud P.F."/>
            <person name="Phillips J."/>
            <person name="Ranjan P."/>
            <person name="Rokshar D.S."/>
            <person name="Rothfels C.J."/>
            <person name="Schneider L."/>
            <person name="Shu S."/>
            <person name="Stevenson D.W."/>
            <person name="Thummler F."/>
            <person name="Tillich M."/>
            <person name="Villarreal Aguilar J.C."/>
            <person name="Widiez T."/>
            <person name="Wong G.K."/>
            <person name="Wymore A."/>
            <person name="Zhang Y."/>
            <person name="Zimmer A.D."/>
            <person name="Quatrano R.S."/>
            <person name="Mayer K.F.X."/>
            <person name="Goodstein D."/>
            <person name="Casacuberta J.M."/>
            <person name="Vandepoele K."/>
            <person name="Reski R."/>
            <person name="Cuming A.C."/>
            <person name="Tuskan G.A."/>
            <person name="Maumus F."/>
            <person name="Salse J."/>
            <person name="Schmutz J."/>
            <person name="Rensing S.A."/>
        </authorList>
    </citation>
    <scope>NUCLEOTIDE SEQUENCE [LARGE SCALE GENOMIC DNA]</scope>
    <source>
        <strain evidence="2 3">cv. Gransden 2004</strain>
    </source>
</reference>
<organism evidence="1">
    <name type="scientific">Physcomitrium patens</name>
    <name type="common">Spreading-leaved earth moss</name>
    <name type="synonym">Physcomitrella patens</name>
    <dbReference type="NCBI Taxonomy" id="3218"/>
    <lineage>
        <taxon>Eukaryota</taxon>
        <taxon>Viridiplantae</taxon>
        <taxon>Streptophyta</taxon>
        <taxon>Embryophyta</taxon>
        <taxon>Bryophyta</taxon>
        <taxon>Bryophytina</taxon>
        <taxon>Bryopsida</taxon>
        <taxon>Funariidae</taxon>
        <taxon>Funariales</taxon>
        <taxon>Funariaceae</taxon>
        <taxon>Physcomitrium</taxon>
    </lineage>
</organism>
<dbReference type="EMBL" id="ABEU02000002">
    <property type="protein sequence ID" value="PNR59938.1"/>
    <property type="molecule type" value="Genomic_DNA"/>
</dbReference>